<comment type="pathway">
    <text evidence="7">Amino-acid degradation; L-tryptophan degradation via kynurenine pathway; L-kynurenine from L-tryptophan: step 2/2.</text>
</comment>
<dbReference type="InterPro" id="IPR007325">
    <property type="entry name" value="KFase/CYL"/>
</dbReference>
<dbReference type="GO" id="GO:0004061">
    <property type="term" value="F:arylformamidase activity"/>
    <property type="evidence" value="ECO:0007669"/>
    <property type="project" value="UniProtKB-EC"/>
</dbReference>
<feature type="binding site" evidence="7">
    <location>
        <position position="64"/>
    </location>
    <ligand>
        <name>Zn(2+)</name>
        <dbReference type="ChEBI" id="CHEBI:29105"/>
        <label>1</label>
    </ligand>
</feature>
<keyword evidence="4 7" id="KW-0862">Zinc</keyword>
<feature type="binding site" evidence="7">
    <location>
        <position position="62"/>
    </location>
    <ligand>
        <name>Zn(2+)</name>
        <dbReference type="ChEBI" id="CHEBI:29105"/>
        <label>1</label>
    </ligand>
</feature>
<dbReference type="InterPro" id="IPR017484">
    <property type="entry name" value="Kynurenine_formamidase_bac"/>
</dbReference>
<keyword evidence="9" id="KW-1185">Reference proteome</keyword>
<keyword evidence="2 7" id="KW-0479">Metal-binding</keyword>
<dbReference type="InterPro" id="IPR037175">
    <property type="entry name" value="KFase_sf"/>
</dbReference>
<evidence type="ECO:0000256" key="6">
    <source>
        <dbReference type="ARBA" id="ARBA00048496"/>
    </source>
</evidence>
<gene>
    <name evidence="7 8" type="primary">kynB</name>
    <name evidence="8" type="ORF">KZJ38_19940</name>
</gene>
<dbReference type="RefSeq" id="WP_219797876.1">
    <property type="nucleotide sequence ID" value="NZ_CP080095.1"/>
</dbReference>
<accession>A0ABX8UHN6</accession>
<keyword evidence="3 7" id="KW-0378">Hydrolase</keyword>
<feature type="binding site" evidence="7">
    <location>
        <position position="28"/>
    </location>
    <ligand>
        <name>substrate</name>
    </ligand>
</feature>
<dbReference type="Proteomes" id="UP000826462">
    <property type="component" value="Chromosome 1"/>
</dbReference>
<organism evidence="8 9">
    <name type="scientific">Paraburkholderia edwinii</name>
    <dbReference type="NCBI Taxonomy" id="2861782"/>
    <lineage>
        <taxon>Bacteria</taxon>
        <taxon>Pseudomonadati</taxon>
        <taxon>Pseudomonadota</taxon>
        <taxon>Betaproteobacteria</taxon>
        <taxon>Burkholderiales</taxon>
        <taxon>Burkholderiaceae</taxon>
        <taxon>Paraburkholderia</taxon>
    </lineage>
</organism>
<comment type="similarity">
    <text evidence="7">Belongs to the Cyclase 1 superfamily. KynB family.</text>
</comment>
<dbReference type="Pfam" id="PF04199">
    <property type="entry name" value="Cyclase"/>
    <property type="match status" value="1"/>
</dbReference>
<feature type="binding site" evidence="7">
    <location>
        <position position="58"/>
    </location>
    <ligand>
        <name>Zn(2+)</name>
        <dbReference type="ChEBI" id="CHEBI:29105"/>
        <label>1</label>
    </ligand>
</feature>
<name>A0ABX8UHN6_9BURK</name>
<protein>
    <recommendedName>
        <fullName evidence="7">Kynurenine formamidase</fullName>
        <shortName evidence="7">KFA</shortName>
        <shortName evidence="7">KFase</shortName>
        <ecNumber evidence="7">3.5.1.9</ecNumber>
    </recommendedName>
    <alternativeName>
        <fullName evidence="7">Arylformamidase</fullName>
    </alternativeName>
    <alternativeName>
        <fullName evidence="7">N-formylkynurenine formamidase</fullName>
        <shortName evidence="7">FKF</shortName>
    </alternativeName>
</protein>
<feature type="binding site" evidence="7">
    <location>
        <position position="182"/>
    </location>
    <ligand>
        <name>Zn(2+)</name>
        <dbReference type="ChEBI" id="CHEBI:29105"/>
        <label>1</label>
    </ligand>
</feature>
<evidence type="ECO:0000313" key="8">
    <source>
        <dbReference type="EMBL" id="QYD68488.1"/>
    </source>
</evidence>
<feature type="binding site" evidence="7">
    <location>
        <position position="64"/>
    </location>
    <ligand>
        <name>Zn(2+)</name>
        <dbReference type="ChEBI" id="CHEBI:29105"/>
        <label>2</label>
    </ligand>
</feature>
<feature type="binding site" evidence="7">
    <location>
        <position position="170"/>
    </location>
    <ligand>
        <name>Zn(2+)</name>
        <dbReference type="ChEBI" id="CHEBI:29105"/>
        <label>2</label>
    </ligand>
</feature>
<dbReference type="PANTHER" id="PTHR31118:SF32">
    <property type="entry name" value="KYNURENINE FORMAMIDASE"/>
    <property type="match status" value="1"/>
</dbReference>
<evidence type="ECO:0000256" key="5">
    <source>
        <dbReference type="ARBA" id="ARBA00023079"/>
    </source>
</evidence>
<evidence type="ECO:0000313" key="9">
    <source>
        <dbReference type="Proteomes" id="UP000826462"/>
    </source>
</evidence>
<evidence type="ECO:0000256" key="4">
    <source>
        <dbReference type="ARBA" id="ARBA00022833"/>
    </source>
</evidence>
<keyword evidence="5 7" id="KW-0823">Tryptophan catabolism</keyword>
<dbReference type="HAMAP" id="MF_01969">
    <property type="entry name" value="KynB"/>
    <property type="match status" value="1"/>
</dbReference>
<dbReference type="EMBL" id="CP080095">
    <property type="protein sequence ID" value="QYD68488.1"/>
    <property type="molecule type" value="Genomic_DNA"/>
</dbReference>
<evidence type="ECO:0000256" key="1">
    <source>
        <dbReference type="ARBA" id="ARBA00002204"/>
    </source>
</evidence>
<comment type="function">
    <text evidence="1 7">Catalyzes the hydrolysis of N-formyl-L-kynurenine to L-kynurenine, the second step in the kynurenine pathway of tryptophan degradation.</text>
</comment>
<dbReference type="NCBIfam" id="TIGR03035">
    <property type="entry name" value="trp_arylform"/>
    <property type="match status" value="1"/>
</dbReference>
<feature type="binding site" evidence="7">
    <location>
        <position position="182"/>
    </location>
    <ligand>
        <name>Zn(2+)</name>
        <dbReference type="ChEBI" id="CHEBI:29105"/>
        <label>2</label>
    </ligand>
</feature>
<evidence type="ECO:0000256" key="3">
    <source>
        <dbReference type="ARBA" id="ARBA00022801"/>
    </source>
</evidence>
<comment type="catalytic activity">
    <reaction evidence="6 7">
        <text>N-formyl-L-kynurenine + H2O = L-kynurenine + formate + H(+)</text>
        <dbReference type="Rhea" id="RHEA:13009"/>
        <dbReference type="ChEBI" id="CHEBI:15377"/>
        <dbReference type="ChEBI" id="CHEBI:15378"/>
        <dbReference type="ChEBI" id="CHEBI:15740"/>
        <dbReference type="ChEBI" id="CHEBI:57959"/>
        <dbReference type="ChEBI" id="CHEBI:58629"/>
        <dbReference type="EC" id="3.5.1.9"/>
    </reaction>
</comment>
<proteinExistence type="inferred from homology"/>
<reference evidence="8 9" key="1">
    <citation type="submission" date="2021-07" db="EMBL/GenBank/DDBJ databases">
        <title>Paraburkholderia edwinii protects Aspergillus sp. from phenazines by acting as a toxin sponge.</title>
        <authorList>
            <person name="Dahlstrom K.M."/>
            <person name="Newman D.K."/>
        </authorList>
    </citation>
    <scope>NUCLEOTIDE SEQUENCE [LARGE SCALE GENOMIC DNA]</scope>
    <source>
        <strain evidence="8 9">Pe01</strain>
    </source>
</reference>
<dbReference type="Gene3D" id="3.50.30.50">
    <property type="entry name" value="Putative cyclase"/>
    <property type="match status" value="1"/>
</dbReference>
<comment type="subunit">
    <text evidence="7">Homodimer.</text>
</comment>
<dbReference type="EC" id="3.5.1.9" evidence="7"/>
<evidence type="ECO:0000256" key="7">
    <source>
        <dbReference type="HAMAP-Rule" id="MF_01969"/>
    </source>
</evidence>
<dbReference type="SUPFAM" id="SSF102198">
    <property type="entry name" value="Putative cyclase"/>
    <property type="match status" value="1"/>
</dbReference>
<feature type="active site" description="Proton donor/acceptor" evidence="7">
    <location>
        <position position="68"/>
    </location>
</feature>
<comment type="cofactor">
    <cofactor evidence="7">
        <name>Zn(2+)</name>
        <dbReference type="ChEBI" id="CHEBI:29105"/>
    </cofactor>
    <text evidence="7">Binds 2 zinc ions per subunit.</text>
</comment>
<dbReference type="PANTHER" id="PTHR31118">
    <property type="entry name" value="CYCLASE-LIKE PROTEIN 2"/>
    <property type="match status" value="1"/>
</dbReference>
<sequence length="232" mass="24679">MDTKAKGDRKKRALWDITPAVDAATPVWPGDTPVGIERVWRMEAGSPVNVARLTLSPHTGAHTDAPLHYDADGAAIGEVPLDVYLGPCRVIHCIGAAPLVTPDHVKAALDAVPARVLLRTYAHAPLREWDRAFCAVAPATIDLLAARGVRLIGIDTPSLDPQDSKTMDAHLRVRAHGMAILEGIVLDEVEAGDYELIALPLKLTTLDASPVRAVLRALDGASSPSPSPSQQD</sequence>
<evidence type="ECO:0000256" key="2">
    <source>
        <dbReference type="ARBA" id="ARBA00022723"/>
    </source>
</evidence>